<protein>
    <submittedName>
        <fullName evidence="1">Uncharacterized protein</fullName>
    </submittedName>
</protein>
<proteinExistence type="predicted"/>
<dbReference type="GeneID" id="26641164"/>
<dbReference type="EMBL" id="KR011063">
    <property type="protein sequence ID" value="AKJ71874.1"/>
    <property type="molecule type" value="Genomic_DNA"/>
</dbReference>
<organism evidence="1 2">
    <name type="scientific">Tsukamurella phage TIN3</name>
    <dbReference type="NCBI Taxonomy" id="1636546"/>
    <lineage>
        <taxon>Viruses</taxon>
        <taxon>Duplodnaviria</taxon>
        <taxon>Heunggongvirae</taxon>
        <taxon>Uroviricota</taxon>
        <taxon>Caudoviricetes</taxon>
        <taxon>Tinduovirus</taxon>
        <taxon>Tinduovirus TIN3</taxon>
    </lineage>
</organism>
<evidence type="ECO:0000313" key="1">
    <source>
        <dbReference type="EMBL" id="AKJ71874.1"/>
    </source>
</evidence>
<dbReference type="Proteomes" id="UP000203663">
    <property type="component" value="Segment"/>
</dbReference>
<dbReference type="KEGG" id="vg:26641164"/>
<name>A0A0K0N5T3_9CAUD</name>
<gene>
    <name evidence="1" type="ORF">TIN3_77</name>
</gene>
<sequence>MSRSIKVTREVNKAIKQGYDPYIATELYVKMNATGAPRGFVRYYILQHGWTCDECGDRVTVGGFVGHVRRKHGAM</sequence>
<dbReference type="OrthoDB" id="29225at10239"/>
<evidence type="ECO:0000313" key="2">
    <source>
        <dbReference type="Proteomes" id="UP000203663"/>
    </source>
</evidence>
<reference evidence="1 2" key="1">
    <citation type="journal article" date="2015" name="Appl. Environ. Microbiol.">
        <title>Three of a Kind: Genetically Similar Tsukamurella Phages TIN2, TIN3, and TIN4.</title>
        <authorList>
            <person name="Dyson Z.A."/>
            <person name="Tucci J."/>
            <person name="Seviour R.J."/>
            <person name="Petrovski S."/>
        </authorList>
    </citation>
    <scope>NUCLEOTIDE SEQUENCE [LARGE SCALE GENOMIC DNA]</scope>
</reference>
<accession>A0A0K0N5T3</accession>
<dbReference type="RefSeq" id="YP_009214843.1">
    <property type="nucleotide sequence ID" value="NC_028966.1"/>
</dbReference>
<keyword evidence="2" id="KW-1185">Reference proteome</keyword>